<keyword evidence="2" id="KW-0012">Acyltransferase</keyword>
<reference evidence="5" key="1">
    <citation type="journal article" date="2019" name="Int. J. Syst. Evol. Microbiol.">
        <title>The Global Catalogue of Microorganisms (GCM) 10K type strain sequencing project: providing services to taxonomists for standard genome sequencing and annotation.</title>
        <authorList>
            <consortium name="The Broad Institute Genomics Platform"/>
            <consortium name="The Broad Institute Genome Sequencing Center for Infectious Disease"/>
            <person name="Wu L."/>
            <person name="Ma J."/>
        </authorList>
    </citation>
    <scope>NUCLEOTIDE SEQUENCE [LARGE SCALE GENOMIC DNA]</scope>
    <source>
        <strain evidence="5">CGMCC 1.12449</strain>
    </source>
</reference>
<dbReference type="InterPro" id="IPR000182">
    <property type="entry name" value="GNAT_dom"/>
</dbReference>
<organism evidence="4 5">
    <name type="scientific">Sphingorhabdus buctiana</name>
    <dbReference type="NCBI Taxonomy" id="1508805"/>
    <lineage>
        <taxon>Bacteria</taxon>
        <taxon>Pseudomonadati</taxon>
        <taxon>Pseudomonadota</taxon>
        <taxon>Alphaproteobacteria</taxon>
        <taxon>Sphingomonadales</taxon>
        <taxon>Sphingomonadaceae</taxon>
        <taxon>Sphingorhabdus</taxon>
    </lineage>
</organism>
<dbReference type="InterPro" id="IPR050832">
    <property type="entry name" value="Bact_Acetyltransf"/>
</dbReference>
<dbReference type="Proteomes" id="UP001597215">
    <property type="component" value="Unassembled WGS sequence"/>
</dbReference>
<dbReference type="RefSeq" id="WP_381514790.1">
    <property type="nucleotide sequence ID" value="NZ_JBHUEL010000010.1"/>
</dbReference>
<name>A0ABW4ME70_9SPHN</name>
<dbReference type="Gene3D" id="3.40.630.30">
    <property type="match status" value="1"/>
</dbReference>
<gene>
    <name evidence="4" type="ORF">ACFSAG_11275</name>
</gene>
<protein>
    <submittedName>
        <fullName evidence="4">GNAT family N-acetyltransferase</fullName>
    </submittedName>
</protein>
<dbReference type="SUPFAM" id="SSF55729">
    <property type="entry name" value="Acyl-CoA N-acyltransferases (Nat)"/>
    <property type="match status" value="1"/>
</dbReference>
<sequence length="174" mass="19411">MTPIHWRAAKPGDEDALSLLGQATFLATFAFDHPGPALIRFLKDLHSPEFYAAKLADPQIDIVIGETPLGAPVGYALLCPPEHPDFQREGDWELKRIYLLGPWQGGGNGAALMQQALDVAHKRQARRLLLAVYENNDRAVAFYKKHGFSKIGDTIFMVDDIEFSDMLFARDMNS</sequence>
<dbReference type="Pfam" id="PF00583">
    <property type="entry name" value="Acetyltransf_1"/>
    <property type="match status" value="1"/>
</dbReference>
<evidence type="ECO:0000256" key="2">
    <source>
        <dbReference type="ARBA" id="ARBA00023315"/>
    </source>
</evidence>
<dbReference type="PROSITE" id="PS51186">
    <property type="entry name" value="GNAT"/>
    <property type="match status" value="1"/>
</dbReference>
<comment type="caution">
    <text evidence="4">The sequence shown here is derived from an EMBL/GenBank/DDBJ whole genome shotgun (WGS) entry which is preliminary data.</text>
</comment>
<proteinExistence type="predicted"/>
<dbReference type="EMBL" id="JBHUEL010000010">
    <property type="protein sequence ID" value="MFD1767419.1"/>
    <property type="molecule type" value="Genomic_DNA"/>
</dbReference>
<dbReference type="CDD" id="cd04301">
    <property type="entry name" value="NAT_SF"/>
    <property type="match status" value="1"/>
</dbReference>
<dbReference type="PANTHER" id="PTHR43877">
    <property type="entry name" value="AMINOALKYLPHOSPHONATE N-ACETYLTRANSFERASE-RELATED-RELATED"/>
    <property type="match status" value="1"/>
</dbReference>
<keyword evidence="5" id="KW-1185">Reference proteome</keyword>
<evidence type="ECO:0000259" key="3">
    <source>
        <dbReference type="PROSITE" id="PS51186"/>
    </source>
</evidence>
<evidence type="ECO:0000256" key="1">
    <source>
        <dbReference type="ARBA" id="ARBA00022679"/>
    </source>
</evidence>
<feature type="domain" description="N-acetyltransferase" evidence="3">
    <location>
        <begin position="4"/>
        <end position="173"/>
    </location>
</feature>
<keyword evidence="1" id="KW-0808">Transferase</keyword>
<dbReference type="InterPro" id="IPR016181">
    <property type="entry name" value="Acyl_CoA_acyltransferase"/>
</dbReference>
<accession>A0ABW4ME70</accession>
<evidence type="ECO:0000313" key="4">
    <source>
        <dbReference type="EMBL" id="MFD1767419.1"/>
    </source>
</evidence>
<evidence type="ECO:0000313" key="5">
    <source>
        <dbReference type="Proteomes" id="UP001597215"/>
    </source>
</evidence>